<dbReference type="PANTHER" id="PTHR10921">
    <property type="entry name" value="NUCLEAR DISTRIBUTION PROTEIN NUDE HOMOLOG 1"/>
    <property type="match status" value="1"/>
</dbReference>
<keyword evidence="11" id="KW-1185">Reference proteome</keyword>
<dbReference type="InterPro" id="IPR033494">
    <property type="entry name" value="NUDE"/>
</dbReference>
<dbReference type="GO" id="GO:0000776">
    <property type="term" value="C:kinetochore"/>
    <property type="evidence" value="ECO:0007669"/>
    <property type="project" value="TreeGrafter"/>
</dbReference>
<protein>
    <recommendedName>
        <fullName evidence="9">NUDE domain-containing protein</fullName>
    </recommendedName>
</protein>
<keyword evidence="5 7" id="KW-0175">Coiled coil</keyword>
<feature type="region of interest" description="Disordered" evidence="8">
    <location>
        <begin position="344"/>
        <end position="584"/>
    </location>
</feature>
<feature type="compositionally biased region" description="Low complexity" evidence="8">
    <location>
        <begin position="219"/>
        <end position="236"/>
    </location>
</feature>
<evidence type="ECO:0000256" key="6">
    <source>
        <dbReference type="ARBA" id="ARBA00023212"/>
    </source>
</evidence>
<comment type="subcellular location">
    <subcellularLocation>
        <location evidence="1">Cytoplasm</location>
        <location evidence="1">Cytoskeleton</location>
    </subcellularLocation>
</comment>
<organism evidence="10 11">
    <name type="scientific">Emergomyces pasteurianus Ep9510</name>
    <dbReference type="NCBI Taxonomy" id="1447872"/>
    <lineage>
        <taxon>Eukaryota</taxon>
        <taxon>Fungi</taxon>
        <taxon>Dikarya</taxon>
        <taxon>Ascomycota</taxon>
        <taxon>Pezizomycotina</taxon>
        <taxon>Eurotiomycetes</taxon>
        <taxon>Eurotiomycetidae</taxon>
        <taxon>Onygenales</taxon>
        <taxon>Ajellomycetaceae</taxon>
        <taxon>Emergomyces</taxon>
    </lineage>
</organism>
<feature type="domain" description="NUDE" evidence="9">
    <location>
        <begin position="130"/>
        <end position="300"/>
    </location>
</feature>
<dbReference type="GO" id="GO:0007059">
    <property type="term" value="P:chromosome segregation"/>
    <property type="evidence" value="ECO:0007669"/>
    <property type="project" value="TreeGrafter"/>
</dbReference>
<keyword evidence="4" id="KW-0493">Microtubule</keyword>
<evidence type="ECO:0000256" key="3">
    <source>
        <dbReference type="ARBA" id="ARBA00022490"/>
    </source>
</evidence>
<feature type="compositionally biased region" description="Polar residues" evidence="8">
    <location>
        <begin position="490"/>
        <end position="499"/>
    </location>
</feature>
<dbReference type="AlphaFoldDB" id="A0A1J9Q953"/>
<dbReference type="GO" id="GO:0008017">
    <property type="term" value="F:microtubule binding"/>
    <property type="evidence" value="ECO:0007669"/>
    <property type="project" value="InterPro"/>
</dbReference>
<feature type="compositionally biased region" description="Low complexity" evidence="8">
    <location>
        <begin position="274"/>
        <end position="287"/>
    </location>
</feature>
<feature type="region of interest" description="Disordered" evidence="8">
    <location>
        <begin position="204"/>
        <end position="331"/>
    </location>
</feature>
<dbReference type="Pfam" id="PF04880">
    <property type="entry name" value="NUDE_C"/>
    <property type="match status" value="1"/>
</dbReference>
<dbReference type="GO" id="GO:0051642">
    <property type="term" value="P:centrosome localization"/>
    <property type="evidence" value="ECO:0007669"/>
    <property type="project" value="TreeGrafter"/>
</dbReference>
<dbReference type="EMBL" id="LGRN01000093">
    <property type="protein sequence ID" value="OJD16771.1"/>
    <property type="molecule type" value="Genomic_DNA"/>
</dbReference>
<feature type="compositionally biased region" description="Polar residues" evidence="8">
    <location>
        <begin position="510"/>
        <end position="521"/>
    </location>
</feature>
<feature type="region of interest" description="Disordered" evidence="8">
    <location>
        <begin position="39"/>
        <end position="63"/>
    </location>
</feature>
<evidence type="ECO:0000256" key="4">
    <source>
        <dbReference type="ARBA" id="ARBA00022701"/>
    </source>
</evidence>
<evidence type="ECO:0000313" key="11">
    <source>
        <dbReference type="Proteomes" id="UP000182235"/>
    </source>
</evidence>
<evidence type="ECO:0000256" key="1">
    <source>
        <dbReference type="ARBA" id="ARBA00004245"/>
    </source>
</evidence>
<feature type="compositionally biased region" description="Basic and acidic residues" evidence="8">
    <location>
        <begin position="44"/>
        <end position="63"/>
    </location>
</feature>
<gene>
    <name evidence="10" type="ORF">AJ78_03109</name>
</gene>
<keyword evidence="6" id="KW-0206">Cytoskeleton</keyword>
<comment type="caution">
    <text evidence="10">The sequence shown here is derived from an EMBL/GenBank/DDBJ whole genome shotgun (WGS) entry which is preliminary data.</text>
</comment>
<feature type="coiled-coil region" evidence="7">
    <location>
        <begin position="117"/>
        <end position="193"/>
    </location>
</feature>
<dbReference type="Proteomes" id="UP000182235">
    <property type="component" value="Unassembled WGS sequence"/>
</dbReference>
<dbReference type="OrthoDB" id="5877028at2759"/>
<keyword evidence="3" id="KW-0963">Cytoplasm</keyword>
<dbReference type="STRING" id="1447872.A0A1J9Q953"/>
<sequence>MPLPDEPPSSPPNASTSAQDAIAYYKKQYEQLEAELADFQSSSRELETELEKDIEASERRERKLKEKLESAGYEAEEWKATKAEANSAQSTLQKEITTLRDGNGTLQLKLRDIEVANDDFERQARNTTSSLEDLESKYNVSIERGVLLEEEIKHGEQEREALRIENQRLRDELSDLKIEAHIIQEKLRKAELLLKQKNNLMPLTPGLPVPHTPDVSEHSPATTTSSPTIATPPTKSVSSVASDTQTPPSPPFSDSSYSLAKATTTPSIPRPRVSISESISKPSYPSSRTRHSRGPSIPTSNGNSTPSVTSRRSISRPNPPQQPAGMPRSGSLYQIRGLIGKMQKLEERVQSARSRLPAPVETPPKVSPRTNSALGQNYIPSSVTIRRVSRKRTSGSVASSRDGESTPSYIPAGRSSFGLNQGTPSRSVQSESRPSSRASVSSRSSTSQLPVSSSSIPQPRSESRQSLTGSRTPLGHYSTNPTTESRRPRSSLSNYSHSINMGHIDENEDITTPTPRRSTFNKGDYPVSGIPTPGGLKKRESAGHSNPPSMLPAPRRISSGLDRRDGDMGPPERKNKLNEVGETY</sequence>
<feature type="compositionally biased region" description="Basic and acidic residues" evidence="8">
    <location>
        <begin position="561"/>
        <end position="584"/>
    </location>
</feature>
<dbReference type="VEuPathDB" id="FungiDB:AJ78_03109"/>
<dbReference type="Gene3D" id="6.10.250.1080">
    <property type="match status" value="1"/>
</dbReference>
<comment type="similarity">
    <text evidence="2">Belongs to the nudE family.</text>
</comment>
<evidence type="ECO:0000256" key="8">
    <source>
        <dbReference type="SAM" id="MobiDB-lite"/>
    </source>
</evidence>
<name>A0A1J9Q953_9EURO</name>
<feature type="compositionally biased region" description="Polar residues" evidence="8">
    <location>
        <begin position="297"/>
        <end position="316"/>
    </location>
</feature>
<proteinExistence type="inferred from homology"/>
<evidence type="ECO:0000256" key="7">
    <source>
        <dbReference type="SAM" id="Coils"/>
    </source>
</evidence>
<feature type="compositionally biased region" description="Low complexity" evidence="8">
    <location>
        <begin position="424"/>
        <end position="466"/>
    </location>
</feature>
<feature type="compositionally biased region" description="Polar residues" evidence="8">
    <location>
        <begin position="467"/>
        <end position="483"/>
    </location>
</feature>
<reference evidence="10 11" key="1">
    <citation type="submission" date="2015-07" db="EMBL/GenBank/DDBJ databases">
        <title>Emmonsia species relationships and genome sequence.</title>
        <authorList>
            <consortium name="The Broad Institute Genomics Platform"/>
            <person name="Cuomo C.A."/>
            <person name="Munoz J.F."/>
            <person name="Imamovic A."/>
            <person name="Priest M.E."/>
            <person name="Young S."/>
            <person name="Clay O.K."/>
            <person name="McEwen J.G."/>
        </authorList>
    </citation>
    <scope>NUCLEOTIDE SEQUENCE [LARGE SCALE GENOMIC DNA]</scope>
    <source>
        <strain evidence="10 11">UAMH 9510</strain>
    </source>
</reference>
<evidence type="ECO:0000256" key="2">
    <source>
        <dbReference type="ARBA" id="ARBA00007429"/>
    </source>
</evidence>
<dbReference type="GO" id="GO:0005874">
    <property type="term" value="C:microtubule"/>
    <property type="evidence" value="ECO:0007669"/>
    <property type="project" value="UniProtKB-KW"/>
</dbReference>
<dbReference type="GO" id="GO:0000132">
    <property type="term" value="P:establishment of mitotic spindle orientation"/>
    <property type="evidence" value="ECO:0007669"/>
    <property type="project" value="TreeGrafter"/>
</dbReference>
<evidence type="ECO:0000259" key="9">
    <source>
        <dbReference type="Pfam" id="PF04880"/>
    </source>
</evidence>
<feature type="compositionally biased region" description="Polar residues" evidence="8">
    <location>
        <begin position="237"/>
        <end position="246"/>
    </location>
</feature>
<dbReference type="InterPro" id="IPR006964">
    <property type="entry name" value="NUDE_dom"/>
</dbReference>
<feature type="compositionally biased region" description="Polar residues" evidence="8">
    <location>
        <begin position="368"/>
        <end position="384"/>
    </location>
</feature>
<dbReference type="GO" id="GO:0007020">
    <property type="term" value="P:microtubule nucleation"/>
    <property type="evidence" value="ECO:0007669"/>
    <property type="project" value="TreeGrafter"/>
</dbReference>
<dbReference type="GO" id="GO:0047496">
    <property type="term" value="P:vesicle transport along microtubule"/>
    <property type="evidence" value="ECO:0007669"/>
    <property type="project" value="TreeGrafter"/>
</dbReference>
<accession>A0A1J9Q953</accession>
<evidence type="ECO:0000313" key="10">
    <source>
        <dbReference type="EMBL" id="OJD16771.1"/>
    </source>
</evidence>
<evidence type="ECO:0000256" key="5">
    <source>
        <dbReference type="ARBA" id="ARBA00023054"/>
    </source>
</evidence>
<dbReference type="GO" id="GO:0005871">
    <property type="term" value="C:kinesin complex"/>
    <property type="evidence" value="ECO:0007669"/>
    <property type="project" value="TreeGrafter"/>
</dbReference>
<dbReference type="PANTHER" id="PTHR10921:SF1">
    <property type="entry name" value="NUCLEAR DISTRIBUTION PROTEIN NUDE HOMOLOG"/>
    <property type="match status" value="1"/>
</dbReference>
<dbReference type="SUPFAM" id="SSF57997">
    <property type="entry name" value="Tropomyosin"/>
    <property type="match status" value="1"/>
</dbReference>